<evidence type="ECO:0000313" key="1">
    <source>
        <dbReference type="EMBL" id="MFG6464053.1"/>
    </source>
</evidence>
<accession>A0ABW7GQ18</accession>
<organism evidence="1 2">
    <name type="scientific">Pelomonas lactea</name>
    <dbReference type="NCBI Taxonomy" id="3299030"/>
    <lineage>
        <taxon>Bacteria</taxon>
        <taxon>Pseudomonadati</taxon>
        <taxon>Pseudomonadota</taxon>
        <taxon>Betaproteobacteria</taxon>
        <taxon>Burkholderiales</taxon>
        <taxon>Sphaerotilaceae</taxon>
        <taxon>Roseateles</taxon>
    </lineage>
</organism>
<dbReference type="Proteomes" id="UP001606302">
    <property type="component" value="Unassembled WGS sequence"/>
</dbReference>
<sequence>MDVPTPSTTPEPELEGITKSIKDLDLLIRALLASLPASKPWHRQLRLYLLDADRLLQVWRMTVVMGRSDADILVAARDLLVPMRAANVYVGSGRADAGTKQAVHLGFSLAQRAVAGLETQDAQA</sequence>
<dbReference type="EMBL" id="JBIGHX010000008">
    <property type="protein sequence ID" value="MFG6464053.1"/>
    <property type="molecule type" value="Genomic_DNA"/>
</dbReference>
<reference evidence="1 2" key="1">
    <citation type="submission" date="2024-08" db="EMBL/GenBank/DDBJ databases">
        <authorList>
            <person name="Lu H."/>
        </authorList>
    </citation>
    <scope>NUCLEOTIDE SEQUENCE [LARGE SCALE GENOMIC DNA]</scope>
    <source>
        <strain evidence="1 2">DXS20W</strain>
    </source>
</reference>
<proteinExistence type="predicted"/>
<protein>
    <submittedName>
        <fullName evidence="1">Uncharacterized protein</fullName>
    </submittedName>
</protein>
<gene>
    <name evidence="1" type="ORF">ACG04Q_20945</name>
</gene>
<comment type="caution">
    <text evidence="1">The sequence shown here is derived from an EMBL/GenBank/DDBJ whole genome shotgun (WGS) entry which is preliminary data.</text>
</comment>
<name>A0ABW7GQ18_9BURK</name>
<evidence type="ECO:0000313" key="2">
    <source>
        <dbReference type="Proteomes" id="UP001606302"/>
    </source>
</evidence>
<keyword evidence="2" id="KW-1185">Reference proteome</keyword>
<dbReference type="RefSeq" id="WP_394513320.1">
    <property type="nucleotide sequence ID" value="NZ_JBIGHX010000008.1"/>
</dbReference>